<dbReference type="OrthoDB" id="8591832at2"/>
<sequence length="153" mass="16344">MSLSETSESRIPVAALVTGLGGLVPFWALALSPLAELDFAPVISLFILNTYGAVILSFVGAIWWGLAVTLPNAPRSAMFCWSVVPALIGWVAAAPIMPADIGLLILMAGFAIQWLLDITMFGRLGIPVWVIKLRTILTLGVLGALVCAWWLLV</sequence>
<dbReference type="EMBL" id="CP028901">
    <property type="protein sequence ID" value="AWB34796.1"/>
    <property type="molecule type" value="Genomic_DNA"/>
</dbReference>
<feature type="transmembrane region" description="Helical" evidence="1">
    <location>
        <begin position="103"/>
        <end position="121"/>
    </location>
</feature>
<dbReference type="PANTHER" id="PTHR15887">
    <property type="entry name" value="TRANSMEMBRANE PROTEIN 69"/>
    <property type="match status" value="1"/>
</dbReference>
<dbReference type="RefSeq" id="WP_108622206.1">
    <property type="nucleotide sequence ID" value="NZ_CP028901.1"/>
</dbReference>
<evidence type="ECO:0000313" key="2">
    <source>
        <dbReference type="EMBL" id="AWB34796.1"/>
    </source>
</evidence>
<keyword evidence="1" id="KW-1133">Transmembrane helix</keyword>
<feature type="transmembrane region" description="Helical" evidence="1">
    <location>
        <begin position="78"/>
        <end position="97"/>
    </location>
</feature>
<evidence type="ECO:0000256" key="1">
    <source>
        <dbReference type="SAM" id="Phobius"/>
    </source>
</evidence>
<dbReference type="AlphaFoldDB" id="A0A2R4XLX5"/>
<feature type="transmembrane region" description="Helical" evidence="1">
    <location>
        <begin position="42"/>
        <end position="66"/>
    </location>
</feature>
<protein>
    <submittedName>
        <fullName evidence="2">DUF3429 domain-containing protein</fullName>
    </submittedName>
</protein>
<name>A0A2R4XLX5_9BURK</name>
<keyword evidence="1" id="KW-0812">Transmembrane</keyword>
<dbReference type="Pfam" id="PF11911">
    <property type="entry name" value="DUF3429"/>
    <property type="match status" value="1"/>
</dbReference>
<proteinExistence type="predicted"/>
<feature type="transmembrane region" description="Helical" evidence="1">
    <location>
        <begin position="133"/>
        <end position="152"/>
    </location>
</feature>
<dbReference type="PANTHER" id="PTHR15887:SF1">
    <property type="entry name" value="TRANSMEMBRANE PROTEIN 69"/>
    <property type="match status" value="1"/>
</dbReference>
<feature type="transmembrane region" description="Helical" evidence="1">
    <location>
        <begin position="12"/>
        <end position="30"/>
    </location>
</feature>
<evidence type="ECO:0000313" key="3">
    <source>
        <dbReference type="Proteomes" id="UP000244571"/>
    </source>
</evidence>
<accession>A0A2R4XLX5</accession>
<dbReference type="InterPro" id="IPR021836">
    <property type="entry name" value="DUF3429"/>
</dbReference>
<dbReference type="KEGG" id="boz:DBV39_14890"/>
<keyword evidence="1" id="KW-0472">Membrane</keyword>
<organism evidence="2 3">
    <name type="scientific">Orrella marina</name>
    <dbReference type="NCBI Taxonomy" id="2163011"/>
    <lineage>
        <taxon>Bacteria</taxon>
        <taxon>Pseudomonadati</taxon>
        <taxon>Pseudomonadota</taxon>
        <taxon>Betaproteobacteria</taxon>
        <taxon>Burkholderiales</taxon>
        <taxon>Alcaligenaceae</taxon>
        <taxon>Orrella</taxon>
    </lineage>
</organism>
<dbReference type="Proteomes" id="UP000244571">
    <property type="component" value="Chromosome"/>
</dbReference>
<gene>
    <name evidence="2" type="ORF">DBV39_14890</name>
</gene>
<keyword evidence="3" id="KW-1185">Reference proteome</keyword>
<reference evidence="2 3" key="1">
    <citation type="submission" date="2018-04" db="EMBL/GenBank/DDBJ databases">
        <title>Bordetella sp. HZ20 isolated from seawater.</title>
        <authorList>
            <person name="Sun C."/>
        </authorList>
    </citation>
    <scope>NUCLEOTIDE SEQUENCE [LARGE SCALE GENOMIC DNA]</scope>
    <source>
        <strain evidence="2 3">HZ20</strain>
    </source>
</reference>